<evidence type="ECO:0000259" key="3">
    <source>
        <dbReference type="PROSITE" id="PS51186"/>
    </source>
</evidence>
<organism evidence="4 5">
    <name type="scientific">Lignipirellula cremea</name>
    <dbReference type="NCBI Taxonomy" id="2528010"/>
    <lineage>
        <taxon>Bacteria</taxon>
        <taxon>Pseudomonadati</taxon>
        <taxon>Planctomycetota</taxon>
        <taxon>Planctomycetia</taxon>
        <taxon>Pirellulales</taxon>
        <taxon>Pirellulaceae</taxon>
        <taxon>Lignipirellula</taxon>
    </lineage>
</organism>
<evidence type="ECO:0000256" key="1">
    <source>
        <dbReference type="ARBA" id="ARBA00022679"/>
    </source>
</evidence>
<accession>A0A518DSD7</accession>
<keyword evidence="1 4" id="KW-0808">Transferase</keyword>
<dbReference type="KEGG" id="lcre:Pla8534_25580"/>
<dbReference type="EC" id="2.3.1.-" evidence="4"/>
<name>A0A518DSD7_9BACT</name>
<dbReference type="PANTHER" id="PTHR43877">
    <property type="entry name" value="AMINOALKYLPHOSPHONATE N-ACETYLTRANSFERASE-RELATED-RELATED"/>
    <property type="match status" value="1"/>
</dbReference>
<sequence>MFEIVDLVKDDYQAATRLWQATPGIGEVETEEEFKTYLERNPGLSTAAWSQGDLVGAMLCGHDGRRGYLYHLAVAAEYRSQGIASAMIDRAVDRLQKCGVRRVSIHLYAANRPGAAFWQRLGWRERTDLRVYAWDIPH</sequence>
<dbReference type="PANTHER" id="PTHR43877:SF1">
    <property type="entry name" value="ACETYLTRANSFERASE"/>
    <property type="match status" value="1"/>
</dbReference>
<dbReference type="CDD" id="cd04301">
    <property type="entry name" value="NAT_SF"/>
    <property type="match status" value="1"/>
</dbReference>
<dbReference type="InterPro" id="IPR050832">
    <property type="entry name" value="Bact_Acetyltransf"/>
</dbReference>
<keyword evidence="5" id="KW-1185">Reference proteome</keyword>
<proteinExistence type="predicted"/>
<dbReference type="AlphaFoldDB" id="A0A518DSD7"/>
<dbReference type="PROSITE" id="PS51186">
    <property type="entry name" value="GNAT"/>
    <property type="match status" value="1"/>
</dbReference>
<evidence type="ECO:0000313" key="4">
    <source>
        <dbReference type="EMBL" id="QDU94751.1"/>
    </source>
</evidence>
<dbReference type="InterPro" id="IPR000182">
    <property type="entry name" value="GNAT_dom"/>
</dbReference>
<dbReference type="SUPFAM" id="SSF55729">
    <property type="entry name" value="Acyl-CoA N-acyltransferases (Nat)"/>
    <property type="match status" value="1"/>
</dbReference>
<gene>
    <name evidence="4" type="primary">ypeA</name>
    <name evidence="4" type="ORF">Pla8534_25580</name>
</gene>
<dbReference type="Pfam" id="PF00583">
    <property type="entry name" value="Acetyltransf_1"/>
    <property type="match status" value="1"/>
</dbReference>
<feature type="domain" description="N-acetyltransferase" evidence="3">
    <location>
        <begin position="2"/>
        <end position="138"/>
    </location>
</feature>
<dbReference type="InterPro" id="IPR016181">
    <property type="entry name" value="Acyl_CoA_acyltransferase"/>
</dbReference>
<evidence type="ECO:0000313" key="5">
    <source>
        <dbReference type="Proteomes" id="UP000317648"/>
    </source>
</evidence>
<dbReference type="Gene3D" id="3.40.630.30">
    <property type="match status" value="1"/>
</dbReference>
<dbReference type="EMBL" id="CP036433">
    <property type="protein sequence ID" value="QDU94751.1"/>
    <property type="molecule type" value="Genomic_DNA"/>
</dbReference>
<dbReference type="Proteomes" id="UP000317648">
    <property type="component" value="Chromosome"/>
</dbReference>
<keyword evidence="2 4" id="KW-0012">Acyltransferase</keyword>
<evidence type="ECO:0000256" key="2">
    <source>
        <dbReference type="ARBA" id="ARBA00023315"/>
    </source>
</evidence>
<reference evidence="4 5" key="1">
    <citation type="submission" date="2019-02" db="EMBL/GenBank/DDBJ databases">
        <title>Deep-cultivation of Planctomycetes and their phenomic and genomic characterization uncovers novel biology.</title>
        <authorList>
            <person name="Wiegand S."/>
            <person name="Jogler M."/>
            <person name="Boedeker C."/>
            <person name="Pinto D."/>
            <person name="Vollmers J."/>
            <person name="Rivas-Marin E."/>
            <person name="Kohn T."/>
            <person name="Peeters S.H."/>
            <person name="Heuer A."/>
            <person name="Rast P."/>
            <person name="Oberbeckmann S."/>
            <person name="Bunk B."/>
            <person name="Jeske O."/>
            <person name="Meyerdierks A."/>
            <person name="Storesund J.E."/>
            <person name="Kallscheuer N."/>
            <person name="Luecker S."/>
            <person name="Lage O.M."/>
            <person name="Pohl T."/>
            <person name="Merkel B.J."/>
            <person name="Hornburger P."/>
            <person name="Mueller R.-W."/>
            <person name="Bruemmer F."/>
            <person name="Labrenz M."/>
            <person name="Spormann A.M."/>
            <person name="Op den Camp H."/>
            <person name="Overmann J."/>
            <person name="Amann R."/>
            <person name="Jetten M.S.M."/>
            <person name="Mascher T."/>
            <person name="Medema M.H."/>
            <person name="Devos D.P."/>
            <person name="Kaster A.-K."/>
            <person name="Ovreas L."/>
            <person name="Rohde M."/>
            <person name="Galperin M.Y."/>
            <person name="Jogler C."/>
        </authorList>
    </citation>
    <scope>NUCLEOTIDE SEQUENCE [LARGE SCALE GENOMIC DNA]</scope>
    <source>
        <strain evidence="4 5">Pla85_3_4</strain>
    </source>
</reference>
<dbReference type="OrthoDB" id="1821130at2"/>
<dbReference type="GO" id="GO:0016747">
    <property type="term" value="F:acyltransferase activity, transferring groups other than amino-acyl groups"/>
    <property type="evidence" value="ECO:0007669"/>
    <property type="project" value="InterPro"/>
</dbReference>
<protein>
    <submittedName>
        <fullName evidence="4">Acetyltransferase YpeA</fullName>
        <ecNumber evidence="4">2.3.1.-</ecNumber>
    </submittedName>
</protein>
<dbReference type="RefSeq" id="WP_145053426.1">
    <property type="nucleotide sequence ID" value="NZ_CP036433.1"/>
</dbReference>